<evidence type="ECO:0000256" key="3">
    <source>
        <dbReference type="ARBA" id="ARBA00011901"/>
    </source>
</evidence>
<protein>
    <recommendedName>
        <fullName evidence="3">N-acetylmuramoyl-L-alanine amidase</fullName>
        <ecNumber evidence="3">3.5.1.28</ecNumber>
    </recommendedName>
</protein>
<dbReference type="EC" id="3.5.1.28" evidence="3"/>
<comment type="caution">
    <text evidence="9">The sequence shown here is derived from an EMBL/GenBank/DDBJ whole genome shotgun (WGS) entry which is preliminary data.</text>
</comment>
<evidence type="ECO:0000256" key="5">
    <source>
        <dbReference type="ARBA" id="ARBA00022969"/>
    </source>
</evidence>
<dbReference type="InterPro" id="IPR051206">
    <property type="entry name" value="NAMLAA_amidase_2"/>
</dbReference>
<dbReference type="SUPFAM" id="SSF55846">
    <property type="entry name" value="N-acetylmuramoyl-L-alanine amidase-like"/>
    <property type="match status" value="1"/>
</dbReference>
<keyword evidence="10" id="KW-1185">Reference proteome</keyword>
<accession>A0A4R2RRK9</accession>
<keyword evidence="6" id="KW-0178">Competence</keyword>
<dbReference type="Gene3D" id="3.40.80.10">
    <property type="entry name" value="Peptidoglycan recognition protein-like"/>
    <property type="match status" value="1"/>
</dbReference>
<evidence type="ECO:0000313" key="10">
    <source>
        <dbReference type="Proteomes" id="UP000294813"/>
    </source>
</evidence>
<dbReference type="Pfam" id="PF01510">
    <property type="entry name" value="Amidase_2"/>
    <property type="match status" value="1"/>
</dbReference>
<evidence type="ECO:0000256" key="6">
    <source>
        <dbReference type="ARBA" id="ARBA00023287"/>
    </source>
</evidence>
<sequence length="226" mass="24906">MVEITQELIQKGARNRPGYPMKPAYLTIHNTGNSSKGANAAGHVEYIKSTAAGSTGWHYTVDDKQIIQHLPITENAWHAGDGTNGPGNRTSVGIEICENADGDLAKAEANAQDLVCKLLIENGIPLENVVPHKNWTGKDCPHLILPHWDQFIAGVKTRLDAEMARQAAEQAKIEAQKLYDKIPEWARPTLIKLHQKGLITDPLGDQSFYRIVVVLDRMGLFEKLSA</sequence>
<organism evidence="9 10">
    <name type="scientific">Heliophilum fasciatum</name>
    <dbReference type="NCBI Taxonomy" id="35700"/>
    <lineage>
        <taxon>Bacteria</taxon>
        <taxon>Bacillati</taxon>
        <taxon>Bacillota</taxon>
        <taxon>Clostridia</taxon>
        <taxon>Eubacteriales</taxon>
        <taxon>Heliobacteriaceae</taxon>
        <taxon>Heliophilum</taxon>
    </lineage>
</organism>
<dbReference type="AlphaFoldDB" id="A0A4R2RRK9"/>
<reference evidence="9 10" key="1">
    <citation type="submission" date="2019-03" db="EMBL/GenBank/DDBJ databases">
        <title>Genomic Encyclopedia of Type Strains, Phase IV (KMG-IV): sequencing the most valuable type-strain genomes for metagenomic binning, comparative biology and taxonomic classification.</title>
        <authorList>
            <person name="Goeker M."/>
        </authorList>
    </citation>
    <scope>NUCLEOTIDE SEQUENCE [LARGE SCALE GENOMIC DNA]</scope>
    <source>
        <strain evidence="9 10">DSM 11170</strain>
    </source>
</reference>
<dbReference type="GO" id="GO:0030420">
    <property type="term" value="P:establishment of competence for transformation"/>
    <property type="evidence" value="ECO:0007669"/>
    <property type="project" value="UniProtKB-KW"/>
</dbReference>
<dbReference type="GO" id="GO:0008745">
    <property type="term" value="F:N-acetylmuramoyl-L-alanine amidase activity"/>
    <property type="evidence" value="ECO:0007669"/>
    <property type="project" value="UniProtKB-EC"/>
</dbReference>
<dbReference type="GO" id="GO:0071555">
    <property type="term" value="P:cell wall organization"/>
    <property type="evidence" value="ECO:0007669"/>
    <property type="project" value="UniProtKB-KW"/>
</dbReference>
<dbReference type="PANTHER" id="PTHR30417">
    <property type="entry name" value="N-ACETYLMURAMOYL-L-ALANINE AMIDASE AMID"/>
    <property type="match status" value="1"/>
</dbReference>
<dbReference type="GO" id="GO:0030435">
    <property type="term" value="P:sporulation resulting in formation of a cellular spore"/>
    <property type="evidence" value="ECO:0007669"/>
    <property type="project" value="UniProtKB-KW"/>
</dbReference>
<dbReference type="EMBL" id="SLXT01000021">
    <property type="protein sequence ID" value="TCP62511.1"/>
    <property type="molecule type" value="Genomic_DNA"/>
</dbReference>
<dbReference type="GO" id="GO:0009254">
    <property type="term" value="P:peptidoglycan turnover"/>
    <property type="evidence" value="ECO:0007669"/>
    <property type="project" value="TreeGrafter"/>
</dbReference>
<gene>
    <name evidence="9" type="ORF">EDD73_1219</name>
</gene>
<keyword evidence="4" id="KW-0378">Hydrolase</keyword>
<keyword evidence="7" id="KW-0961">Cell wall biogenesis/degradation</keyword>
<dbReference type="Proteomes" id="UP000294813">
    <property type="component" value="Unassembled WGS sequence"/>
</dbReference>
<proteinExistence type="inferred from homology"/>
<name>A0A4R2RRK9_9FIRM</name>
<comment type="catalytic activity">
    <reaction evidence="1">
        <text>Hydrolyzes the link between N-acetylmuramoyl residues and L-amino acid residues in certain cell-wall glycopeptides.</text>
        <dbReference type="EC" id="3.5.1.28"/>
    </reaction>
</comment>
<keyword evidence="5" id="KW-0749">Sporulation</keyword>
<dbReference type="CDD" id="cd06583">
    <property type="entry name" value="PGRP"/>
    <property type="match status" value="1"/>
</dbReference>
<evidence type="ECO:0000256" key="2">
    <source>
        <dbReference type="ARBA" id="ARBA00007553"/>
    </source>
</evidence>
<dbReference type="GO" id="GO:0009253">
    <property type="term" value="P:peptidoglycan catabolic process"/>
    <property type="evidence" value="ECO:0007669"/>
    <property type="project" value="InterPro"/>
</dbReference>
<dbReference type="SMART" id="SM00644">
    <property type="entry name" value="Ami_2"/>
    <property type="match status" value="1"/>
</dbReference>
<comment type="similarity">
    <text evidence="2">Belongs to the N-acetylmuramoyl-L-alanine amidase 2 family.</text>
</comment>
<evidence type="ECO:0000256" key="4">
    <source>
        <dbReference type="ARBA" id="ARBA00022801"/>
    </source>
</evidence>
<dbReference type="PANTHER" id="PTHR30417:SF11">
    <property type="entry name" value="N-ACETYLMURAMOYL-L-ALANINE AMIDASE XLYA"/>
    <property type="match status" value="1"/>
</dbReference>
<dbReference type="InterPro" id="IPR036505">
    <property type="entry name" value="Amidase/PGRP_sf"/>
</dbReference>
<dbReference type="InterPro" id="IPR002502">
    <property type="entry name" value="Amidase_domain"/>
</dbReference>
<evidence type="ECO:0000313" key="9">
    <source>
        <dbReference type="EMBL" id="TCP62511.1"/>
    </source>
</evidence>
<evidence type="ECO:0000256" key="7">
    <source>
        <dbReference type="ARBA" id="ARBA00023316"/>
    </source>
</evidence>
<dbReference type="RefSeq" id="WP_131919817.1">
    <property type="nucleotide sequence ID" value="NZ_JAOQNU010000020.1"/>
</dbReference>
<feature type="domain" description="N-acetylmuramoyl-L-alanine amidase" evidence="8">
    <location>
        <begin position="13"/>
        <end position="151"/>
    </location>
</feature>
<evidence type="ECO:0000259" key="8">
    <source>
        <dbReference type="SMART" id="SM00644"/>
    </source>
</evidence>
<evidence type="ECO:0000256" key="1">
    <source>
        <dbReference type="ARBA" id="ARBA00001561"/>
    </source>
</evidence>
<dbReference type="OrthoDB" id="9794294at2"/>